<dbReference type="Pfam" id="PF03551">
    <property type="entry name" value="PadR"/>
    <property type="match status" value="1"/>
</dbReference>
<feature type="domain" description="Transcription regulator PadR C-terminal" evidence="2">
    <location>
        <begin position="94"/>
        <end position="177"/>
    </location>
</feature>
<evidence type="ECO:0000259" key="1">
    <source>
        <dbReference type="Pfam" id="PF03551"/>
    </source>
</evidence>
<dbReference type="SUPFAM" id="SSF46785">
    <property type="entry name" value="Winged helix' DNA-binding domain"/>
    <property type="match status" value="1"/>
</dbReference>
<feature type="domain" description="Transcription regulator PadR N-terminal" evidence="1">
    <location>
        <begin position="11"/>
        <end position="80"/>
    </location>
</feature>
<dbReference type="Proteomes" id="UP000184386">
    <property type="component" value="Unassembled WGS sequence"/>
</dbReference>
<name>A0A1M6JSM7_9FIRM</name>
<evidence type="ECO:0000313" key="4">
    <source>
        <dbReference type="Proteomes" id="UP000184386"/>
    </source>
</evidence>
<keyword evidence="4" id="KW-1185">Reference proteome</keyword>
<evidence type="ECO:0000259" key="2">
    <source>
        <dbReference type="Pfam" id="PF10400"/>
    </source>
</evidence>
<dbReference type="STRING" id="1121322.SAMN02745136_00189"/>
<dbReference type="Pfam" id="PF10400">
    <property type="entry name" value="Vir_act_alpha_C"/>
    <property type="match status" value="1"/>
</dbReference>
<dbReference type="AlphaFoldDB" id="A0A1M6JSM7"/>
<protein>
    <submittedName>
        <fullName evidence="3">DNA-binding transcriptional regulator, PadR family</fullName>
    </submittedName>
</protein>
<dbReference type="InterPro" id="IPR005149">
    <property type="entry name" value="Tscrpt_reg_PadR_N"/>
</dbReference>
<dbReference type="InterPro" id="IPR036388">
    <property type="entry name" value="WH-like_DNA-bd_sf"/>
</dbReference>
<dbReference type="PANTHER" id="PTHR43252">
    <property type="entry name" value="TRANSCRIPTIONAL REGULATOR YQJI"/>
    <property type="match status" value="1"/>
</dbReference>
<proteinExistence type="predicted"/>
<dbReference type="RefSeq" id="WP_073271969.1">
    <property type="nucleotide sequence ID" value="NZ_FRAC01000006.1"/>
</dbReference>
<gene>
    <name evidence="3" type="ORF">SAMN02745136_00189</name>
</gene>
<dbReference type="PANTHER" id="PTHR43252:SF6">
    <property type="entry name" value="NEGATIVE TRANSCRIPTION REGULATOR PADR"/>
    <property type="match status" value="1"/>
</dbReference>
<accession>A0A1M6JSM7</accession>
<dbReference type="EMBL" id="FRAC01000006">
    <property type="protein sequence ID" value="SHJ49673.1"/>
    <property type="molecule type" value="Genomic_DNA"/>
</dbReference>
<dbReference type="Gene3D" id="6.10.140.190">
    <property type="match status" value="1"/>
</dbReference>
<dbReference type="Gene3D" id="1.10.10.10">
    <property type="entry name" value="Winged helix-like DNA-binding domain superfamily/Winged helix DNA-binding domain"/>
    <property type="match status" value="1"/>
</dbReference>
<sequence length="181" mass="21196">MALKNKTRYAILGILSIHSGTGYDIKKYCDTVISNFWNENFGHIYPVLNQLLEDGWIQTDESSSPRKKVYSITETGRQEFLRWLAEPAGYQPERSEFLLKFTFSSNLDKKAILRMLSDYRKMHCDRLDKYQLMQKDLQKGLKDVVPERELFLYAPLRLGILNTRAAIDWCDEIMMALEKSN</sequence>
<organism evidence="3 4">
    <name type="scientific">Anaerocolumna jejuensis DSM 15929</name>
    <dbReference type="NCBI Taxonomy" id="1121322"/>
    <lineage>
        <taxon>Bacteria</taxon>
        <taxon>Bacillati</taxon>
        <taxon>Bacillota</taxon>
        <taxon>Clostridia</taxon>
        <taxon>Lachnospirales</taxon>
        <taxon>Lachnospiraceae</taxon>
        <taxon>Anaerocolumna</taxon>
    </lineage>
</organism>
<reference evidence="3 4" key="1">
    <citation type="submission" date="2016-11" db="EMBL/GenBank/DDBJ databases">
        <authorList>
            <person name="Jaros S."/>
            <person name="Januszkiewicz K."/>
            <person name="Wedrychowicz H."/>
        </authorList>
    </citation>
    <scope>NUCLEOTIDE SEQUENCE [LARGE SCALE GENOMIC DNA]</scope>
    <source>
        <strain evidence="3 4">DSM 15929</strain>
    </source>
</reference>
<keyword evidence="3" id="KW-0238">DNA-binding</keyword>
<dbReference type="InterPro" id="IPR018309">
    <property type="entry name" value="Tscrpt_reg_PadR_C"/>
</dbReference>
<evidence type="ECO:0000313" key="3">
    <source>
        <dbReference type="EMBL" id="SHJ49673.1"/>
    </source>
</evidence>
<dbReference type="InterPro" id="IPR036390">
    <property type="entry name" value="WH_DNA-bd_sf"/>
</dbReference>
<dbReference type="GO" id="GO:0003677">
    <property type="term" value="F:DNA binding"/>
    <property type="evidence" value="ECO:0007669"/>
    <property type="project" value="UniProtKB-KW"/>
</dbReference>